<keyword evidence="2" id="KW-0472">Membrane</keyword>
<dbReference type="GO" id="GO:0043386">
    <property type="term" value="P:mycotoxin biosynthetic process"/>
    <property type="evidence" value="ECO:0007669"/>
    <property type="project" value="InterPro"/>
</dbReference>
<dbReference type="OMA" id="MASKEYR"/>
<dbReference type="VEuPathDB" id="FungiDB:sscle_03g031800"/>
<evidence type="ECO:0000256" key="2">
    <source>
        <dbReference type="SAM" id="Phobius"/>
    </source>
</evidence>
<evidence type="ECO:0000256" key="1">
    <source>
        <dbReference type="ARBA" id="ARBA00035112"/>
    </source>
</evidence>
<dbReference type="EMBL" id="CP017816">
    <property type="protein sequence ID" value="APA08410.1"/>
    <property type="molecule type" value="Genomic_DNA"/>
</dbReference>
<evidence type="ECO:0000313" key="3">
    <source>
        <dbReference type="EMBL" id="APA08410.1"/>
    </source>
</evidence>
<dbReference type="RefSeq" id="XP_001585841.1">
    <property type="nucleotide sequence ID" value="XM_001585791.1"/>
</dbReference>
<accession>A0A1D9Q0C9</accession>
<proteinExistence type="inferred from homology"/>
<dbReference type="PANTHER" id="PTHR33365:SF6">
    <property type="entry name" value="OXIDASE USTYA"/>
    <property type="match status" value="1"/>
</dbReference>
<name>A0A1D9Q0C9_SCLS1</name>
<keyword evidence="2" id="KW-1133">Transmembrane helix</keyword>
<dbReference type="OrthoDB" id="3687641at2759"/>
<dbReference type="AlphaFoldDB" id="A0A1D9Q0C9"/>
<keyword evidence="2" id="KW-0812">Transmembrane</keyword>
<reference evidence="4" key="1">
    <citation type="journal article" date="2017" name="Genome Biol. Evol.">
        <title>The complete genome sequence of the phytopathogenic fungus Sclerotinia sclerotiorum reveals insights into the genome architecture of broad host range pathogens.</title>
        <authorList>
            <person name="Derbyshire M."/>
            <person name="Denton-Giles M."/>
            <person name="Hegedus D."/>
            <person name="Seifbarghy S."/>
            <person name="Rollins J."/>
            <person name="van Kan J."/>
            <person name="Seidl M.F."/>
            <person name="Faino L."/>
            <person name="Mbengue M."/>
            <person name="Navaud O."/>
            <person name="Raffaele S."/>
            <person name="Hammond-Kosack K."/>
            <person name="Heard S."/>
            <person name="Oliver R."/>
        </authorList>
    </citation>
    <scope>NUCLEOTIDE SEQUENCE [LARGE SCALE GENOMIC DNA]</scope>
    <source>
        <strain evidence="4">ATCC 18683 / 1980 / Ss-1</strain>
    </source>
</reference>
<dbReference type="Pfam" id="PF11807">
    <property type="entry name" value="UstYa"/>
    <property type="match status" value="1"/>
</dbReference>
<feature type="transmembrane region" description="Helical" evidence="2">
    <location>
        <begin position="44"/>
        <end position="66"/>
    </location>
</feature>
<sequence>MSEGVGLLSTSAEFQLDDAESLQEKEFELRGVKSSKPRVSFGWWPLYLAILLLSLITNIAQVWLWSQAHRAASVCKLPLAGLEPNIDVDFGEKTAYGDLSDLAALDKLWLSIDTNPGVVALPFDYHLGSTDAFPWDNTKGLYVMNSFHSMHCLQALYGYVRNCDSGANQTQTLEHAVHCLDVLRSEVMCTADDTPLSFRFQEVVQAERAPKRKCRDWNKLVEYTTANSACFRRYSPNDPRYSTLDEYLFCPPNSPYKALVDDFLAQDFE</sequence>
<gene>
    <name evidence="3" type="ORF">sscle_03g031800</name>
</gene>
<evidence type="ECO:0000313" key="4">
    <source>
        <dbReference type="Proteomes" id="UP000177798"/>
    </source>
</evidence>
<dbReference type="PANTHER" id="PTHR33365">
    <property type="entry name" value="YALI0B05434P"/>
    <property type="match status" value="1"/>
</dbReference>
<dbReference type="InterPro" id="IPR021765">
    <property type="entry name" value="UstYa-like"/>
</dbReference>
<dbReference type="Proteomes" id="UP000177798">
    <property type="component" value="Chromosome 3"/>
</dbReference>
<protein>
    <submittedName>
        <fullName evidence="3">Uncharacterized protein</fullName>
    </submittedName>
</protein>
<comment type="similarity">
    <text evidence="1">Belongs to the ustYa family.</text>
</comment>
<organism evidence="3 4">
    <name type="scientific">Sclerotinia sclerotiorum (strain ATCC 18683 / 1980 / Ss-1)</name>
    <name type="common">White mold</name>
    <name type="synonym">Whetzelinia sclerotiorum</name>
    <dbReference type="NCBI Taxonomy" id="665079"/>
    <lineage>
        <taxon>Eukaryota</taxon>
        <taxon>Fungi</taxon>
        <taxon>Dikarya</taxon>
        <taxon>Ascomycota</taxon>
        <taxon>Pezizomycotina</taxon>
        <taxon>Leotiomycetes</taxon>
        <taxon>Helotiales</taxon>
        <taxon>Sclerotiniaceae</taxon>
        <taxon>Sclerotinia</taxon>
    </lineage>
</organism>
<dbReference type="KEGG" id="ssl:SS1G_13358"/>